<comment type="subcellular location">
    <subcellularLocation>
        <location evidence="1 10">Endoplasmic reticulum membrane</location>
        <topology evidence="1 10">Multi-pass membrane protein</topology>
    </subcellularLocation>
    <subcellularLocation>
        <location evidence="10">Golgi apparatus membrane</location>
        <topology evidence="10">Multi-pass membrane protein</topology>
    </subcellularLocation>
</comment>
<keyword evidence="12" id="KW-1185">Reference proteome</keyword>
<keyword evidence="5 10" id="KW-0256">Endoplasmic reticulum</keyword>
<proteinExistence type="inferred from homology"/>
<dbReference type="Proteomes" id="UP000007241">
    <property type="component" value="Unassembled WGS sequence"/>
</dbReference>
<dbReference type="PANTHER" id="PTHR14467:SF0">
    <property type="entry name" value="PROTEIN ARV1"/>
    <property type="match status" value="1"/>
</dbReference>
<organism evidence="11 12">
    <name type="scientific">Batrachochytrium dendrobatidis (strain JAM81 / FGSC 10211)</name>
    <name type="common">Frog chytrid fungus</name>
    <dbReference type="NCBI Taxonomy" id="684364"/>
    <lineage>
        <taxon>Eukaryota</taxon>
        <taxon>Fungi</taxon>
        <taxon>Fungi incertae sedis</taxon>
        <taxon>Chytridiomycota</taxon>
        <taxon>Chytridiomycota incertae sedis</taxon>
        <taxon>Chytridiomycetes</taxon>
        <taxon>Rhizophydiales</taxon>
        <taxon>Rhizophydiales incertae sedis</taxon>
        <taxon>Batrachochytrium</taxon>
    </lineage>
</organism>
<name>F4P9P1_BATDJ</name>
<evidence type="ECO:0000256" key="5">
    <source>
        <dbReference type="ARBA" id="ARBA00022824"/>
    </source>
</evidence>
<protein>
    <recommendedName>
        <fullName evidence="10">Protein ARV</fullName>
    </recommendedName>
</protein>
<evidence type="ECO:0000313" key="11">
    <source>
        <dbReference type="EMBL" id="EGF77953.1"/>
    </source>
</evidence>
<comment type="similarity">
    <text evidence="2 10">Belongs to the ARV1 family.</text>
</comment>
<evidence type="ECO:0000256" key="6">
    <source>
        <dbReference type="ARBA" id="ARBA00022989"/>
    </source>
</evidence>
<dbReference type="HOGENOM" id="CLU_057366_0_0_1"/>
<dbReference type="AlphaFoldDB" id="F4P9P1"/>
<accession>F4P9P1</accession>
<keyword evidence="8 10" id="KW-0443">Lipid metabolism</keyword>
<feature type="transmembrane region" description="Helical" evidence="10">
    <location>
        <begin position="152"/>
        <end position="174"/>
    </location>
</feature>
<gene>
    <name evidence="11" type="ORF">BATDEDRAFT_27079</name>
</gene>
<comment type="function">
    <text evidence="10">Regulates also the sphingolipid metabolism.</text>
</comment>
<dbReference type="GO" id="GO:0097036">
    <property type="term" value="P:regulation of plasma membrane sterol distribution"/>
    <property type="evidence" value="ECO:0000318"/>
    <property type="project" value="GO_Central"/>
</dbReference>
<dbReference type="OrthoDB" id="2192830at2759"/>
<dbReference type="InParanoid" id="F4P9P1"/>
<dbReference type="PANTHER" id="PTHR14467">
    <property type="entry name" value="ARV1"/>
    <property type="match status" value="1"/>
</dbReference>
<evidence type="ECO:0000256" key="1">
    <source>
        <dbReference type="ARBA" id="ARBA00004477"/>
    </source>
</evidence>
<dbReference type="GO" id="GO:0005794">
    <property type="term" value="C:Golgi apparatus"/>
    <property type="evidence" value="ECO:0000318"/>
    <property type="project" value="GO_Central"/>
</dbReference>
<evidence type="ECO:0000313" key="12">
    <source>
        <dbReference type="Proteomes" id="UP000007241"/>
    </source>
</evidence>
<dbReference type="GO" id="GO:0032366">
    <property type="term" value="P:intracellular sterol transport"/>
    <property type="evidence" value="ECO:0000318"/>
    <property type="project" value="GO_Central"/>
</dbReference>
<dbReference type="GeneID" id="18239222"/>
<evidence type="ECO:0000256" key="9">
    <source>
        <dbReference type="ARBA" id="ARBA00023136"/>
    </source>
</evidence>
<evidence type="ECO:0000256" key="8">
    <source>
        <dbReference type="ARBA" id="ARBA00023098"/>
    </source>
</evidence>
<feature type="transmembrane region" description="Helical" evidence="10">
    <location>
        <begin position="205"/>
        <end position="224"/>
    </location>
</feature>
<dbReference type="GO" id="GO:0006665">
    <property type="term" value="P:sphingolipid metabolic process"/>
    <property type="evidence" value="ECO:0000318"/>
    <property type="project" value="GO_Central"/>
</dbReference>
<feature type="transmembrane region" description="Helical" evidence="10">
    <location>
        <begin position="71"/>
        <end position="93"/>
    </location>
</feature>
<dbReference type="FunCoup" id="F4P9P1">
    <property type="interactions" value="270"/>
</dbReference>
<evidence type="ECO:0000256" key="2">
    <source>
        <dbReference type="ARBA" id="ARBA00009187"/>
    </source>
</evidence>
<dbReference type="STRING" id="684364.F4P9P1"/>
<dbReference type="OMA" id="MLDMNVK"/>
<dbReference type="InterPro" id="IPR007290">
    <property type="entry name" value="Arv1"/>
</dbReference>
<dbReference type="RefSeq" id="XP_006681371.1">
    <property type="nucleotide sequence ID" value="XM_006681308.1"/>
</dbReference>
<keyword evidence="4 10" id="KW-0812">Transmembrane</keyword>
<keyword evidence="10" id="KW-0333">Golgi apparatus</keyword>
<evidence type="ECO:0000256" key="10">
    <source>
        <dbReference type="RuleBase" id="RU368065"/>
    </source>
</evidence>
<sequence>MPVCIECGDPVPTLYLDYGKGNIKLVHCETCQTFADKYLEYDFVIVFIDMLLHKRPVYRHLIFNRLEYSSIGYNSGLVKLGILLVLFEVYMKWFRLDRMNRAVAPDNVALHMQYIYMLGVCTMETVCFHLGVRLAVSVLFPGRLVLKNYNELSMSLILSSFGKILLIVMVIWDYGQFEPSILVNLLVFTSNIEALAVFLKTSIPITGIVIGCGIACKLAVQYCIQLQDPHIELSFI</sequence>
<keyword evidence="7 10" id="KW-0445">Lipid transport</keyword>
<evidence type="ECO:0000256" key="4">
    <source>
        <dbReference type="ARBA" id="ARBA00022692"/>
    </source>
</evidence>
<keyword evidence="6 10" id="KW-1133">Transmembrane helix</keyword>
<keyword evidence="3 10" id="KW-0813">Transport</keyword>
<keyword evidence="9 10" id="KW-0472">Membrane</keyword>
<dbReference type="GO" id="GO:0016125">
    <property type="term" value="P:sterol metabolic process"/>
    <property type="evidence" value="ECO:0000318"/>
    <property type="project" value="GO_Central"/>
</dbReference>
<dbReference type="Pfam" id="PF04161">
    <property type="entry name" value="Arv1"/>
    <property type="match status" value="1"/>
</dbReference>
<feature type="transmembrane region" description="Helical" evidence="10">
    <location>
        <begin position="114"/>
        <end position="140"/>
    </location>
</feature>
<dbReference type="GO" id="GO:0005789">
    <property type="term" value="C:endoplasmic reticulum membrane"/>
    <property type="evidence" value="ECO:0007669"/>
    <property type="project" value="UniProtKB-SubCell"/>
</dbReference>
<dbReference type="GO" id="GO:0032541">
    <property type="term" value="C:cortical endoplasmic reticulum"/>
    <property type="evidence" value="ECO:0000318"/>
    <property type="project" value="GO_Central"/>
</dbReference>
<evidence type="ECO:0000256" key="7">
    <source>
        <dbReference type="ARBA" id="ARBA00023055"/>
    </source>
</evidence>
<keyword evidence="10" id="KW-0746">Sphingolipid metabolism</keyword>
<dbReference type="EMBL" id="GL882890">
    <property type="protein sequence ID" value="EGF77953.1"/>
    <property type="molecule type" value="Genomic_DNA"/>
</dbReference>
<dbReference type="GO" id="GO:0000139">
    <property type="term" value="C:Golgi membrane"/>
    <property type="evidence" value="ECO:0007669"/>
    <property type="project" value="UniProtKB-SubCell"/>
</dbReference>
<evidence type="ECO:0000256" key="3">
    <source>
        <dbReference type="ARBA" id="ARBA00022448"/>
    </source>
</evidence>
<comment type="function">
    <text evidence="10">Mediator of sterol homeostasis involved in sterol uptake, trafficking and distribution into membranes.</text>
</comment>
<reference evidence="11 12" key="1">
    <citation type="submission" date="2009-12" db="EMBL/GenBank/DDBJ databases">
        <title>The draft genome of Batrachochytrium dendrobatidis.</title>
        <authorList>
            <consortium name="US DOE Joint Genome Institute (JGI-PGF)"/>
            <person name="Kuo A."/>
            <person name="Salamov A."/>
            <person name="Schmutz J."/>
            <person name="Lucas S."/>
            <person name="Pitluck S."/>
            <person name="Rosenblum E."/>
            <person name="Stajich J."/>
            <person name="Eisen M."/>
            <person name="Grigoriev I.V."/>
        </authorList>
    </citation>
    <scope>NUCLEOTIDE SEQUENCE [LARGE SCALE GENOMIC DNA]</scope>
    <source>
        <strain evidence="12">JAM81 / FGSC 10211</strain>
    </source>
</reference>